<evidence type="ECO:0008006" key="3">
    <source>
        <dbReference type="Google" id="ProtNLM"/>
    </source>
</evidence>
<evidence type="ECO:0000313" key="1">
    <source>
        <dbReference type="EMBL" id="ACK68998.1"/>
    </source>
</evidence>
<dbReference type="STRING" id="65393.PCC7424_0535"/>
<sequence length="90" mass="10248">MSFPSPDTPLYNHPLPIIEQWLSDLGCQQDQQNLHCWTVVRPSWKATIYLEIEELFVCYLDAAPGGGDIKRSFKYSLSREDIESAVFSGP</sequence>
<dbReference type="AlphaFoldDB" id="B7KDH8"/>
<dbReference type="eggNOG" id="ENOG5032RX4">
    <property type="taxonomic scope" value="Bacteria"/>
</dbReference>
<dbReference type="RefSeq" id="WP_012597945.1">
    <property type="nucleotide sequence ID" value="NC_011729.1"/>
</dbReference>
<dbReference type="Pfam" id="PF11341">
    <property type="entry name" value="DUF3143"/>
    <property type="match status" value="1"/>
</dbReference>
<proteinExistence type="predicted"/>
<evidence type="ECO:0000313" key="2">
    <source>
        <dbReference type="Proteomes" id="UP000002384"/>
    </source>
</evidence>
<dbReference type="HOGENOM" id="CLU_124655_2_0_3"/>
<dbReference type="PANTHER" id="PTHR35765">
    <property type="entry name" value="OS05G0569200 PROTEIN"/>
    <property type="match status" value="1"/>
</dbReference>
<dbReference type="PANTHER" id="PTHR35765:SF2">
    <property type="entry name" value="OS05G0569200 PROTEIN"/>
    <property type="match status" value="1"/>
</dbReference>
<dbReference type="Proteomes" id="UP000002384">
    <property type="component" value="Chromosome"/>
</dbReference>
<dbReference type="EMBL" id="CP001291">
    <property type="protein sequence ID" value="ACK68998.1"/>
    <property type="molecule type" value="Genomic_DNA"/>
</dbReference>
<reference evidence="2" key="1">
    <citation type="journal article" date="2011" name="MBio">
        <title>Novel metabolic attributes of the genus Cyanothece, comprising a group of unicellular nitrogen-fixing Cyanobacteria.</title>
        <authorList>
            <person name="Bandyopadhyay A."/>
            <person name="Elvitigala T."/>
            <person name="Welsh E."/>
            <person name="Stockel J."/>
            <person name="Liberton M."/>
            <person name="Min H."/>
            <person name="Sherman L.A."/>
            <person name="Pakrasi H.B."/>
        </authorList>
    </citation>
    <scope>NUCLEOTIDE SEQUENCE [LARGE SCALE GENOMIC DNA]</scope>
    <source>
        <strain evidence="2">PCC 7424</strain>
    </source>
</reference>
<dbReference type="InterPro" id="IPR021489">
    <property type="entry name" value="DUF3143"/>
</dbReference>
<protein>
    <recommendedName>
        <fullName evidence="3">DUF3143 domain-containing protein</fullName>
    </recommendedName>
</protein>
<organism evidence="1 2">
    <name type="scientific">Gloeothece citriformis (strain PCC 7424)</name>
    <name type="common">Cyanothece sp. (strain PCC 7424)</name>
    <dbReference type="NCBI Taxonomy" id="65393"/>
    <lineage>
        <taxon>Bacteria</taxon>
        <taxon>Bacillati</taxon>
        <taxon>Cyanobacteriota</taxon>
        <taxon>Cyanophyceae</taxon>
        <taxon>Oscillatoriophycideae</taxon>
        <taxon>Chroococcales</taxon>
        <taxon>Aphanothecaceae</taxon>
        <taxon>Gloeothece</taxon>
        <taxon>Gloeothece citriformis</taxon>
    </lineage>
</organism>
<accession>B7KDH8</accession>
<dbReference type="OrthoDB" id="487334at2"/>
<gene>
    <name evidence="1" type="ordered locus">PCC7424_0535</name>
</gene>
<name>B7KDH8_GLOC7</name>
<keyword evidence="2" id="KW-1185">Reference proteome</keyword>
<dbReference type="KEGG" id="cyc:PCC7424_0535"/>